<comment type="caution">
    <text evidence="2">The sequence shown here is derived from an EMBL/GenBank/DDBJ whole genome shotgun (WGS) entry which is preliminary data.</text>
</comment>
<dbReference type="EMBL" id="JATAAI010000006">
    <property type="protein sequence ID" value="KAK1744883.1"/>
    <property type="molecule type" value="Genomic_DNA"/>
</dbReference>
<evidence type="ECO:0000313" key="3">
    <source>
        <dbReference type="Proteomes" id="UP001224775"/>
    </source>
</evidence>
<accession>A0AAD9DGL3</accession>
<dbReference type="SUPFAM" id="SSF51430">
    <property type="entry name" value="NAD(P)-linked oxidoreductase"/>
    <property type="match status" value="1"/>
</dbReference>
<proteinExistence type="predicted"/>
<evidence type="ECO:0000313" key="2">
    <source>
        <dbReference type="EMBL" id="KAK1744883.1"/>
    </source>
</evidence>
<dbReference type="InterPro" id="IPR036812">
    <property type="entry name" value="NAD(P)_OxRdtase_dom_sf"/>
</dbReference>
<gene>
    <name evidence="2" type="ORF">QTG54_004174</name>
</gene>
<dbReference type="PANTHER" id="PTHR43147">
    <property type="entry name" value="PROTEIN TAS"/>
    <property type="match status" value="1"/>
</dbReference>
<dbReference type="InterPro" id="IPR023210">
    <property type="entry name" value="NADP_OxRdtase_dom"/>
</dbReference>
<organism evidence="2 3">
    <name type="scientific">Skeletonema marinoi</name>
    <dbReference type="NCBI Taxonomy" id="267567"/>
    <lineage>
        <taxon>Eukaryota</taxon>
        <taxon>Sar</taxon>
        <taxon>Stramenopiles</taxon>
        <taxon>Ochrophyta</taxon>
        <taxon>Bacillariophyta</taxon>
        <taxon>Coscinodiscophyceae</taxon>
        <taxon>Thalassiosirophycidae</taxon>
        <taxon>Thalassiosirales</taxon>
        <taxon>Skeletonemataceae</taxon>
        <taxon>Skeletonema</taxon>
        <taxon>Skeletonema marinoi-dohrnii complex</taxon>
    </lineage>
</organism>
<feature type="domain" description="NADP-dependent oxidoreductase" evidence="1">
    <location>
        <begin position="88"/>
        <end position="254"/>
    </location>
</feature>
<dbReference type="Pfam" id="PF00248">
    <property type="entry name" value="Aldo_ket_red"/>
    <property type="match status" value="1"/>
</dbReference>
<dbReference type="PANTHER" id="PTHR43147:SF2">
    <property type="entry name" value="NADP-DEPENDENT OXIDOREDUCTASE DOMAIN-CONTAINING PROTEIN"/>
    <property type="match status" value="1"/>
</dbReference>
<evidence type="ECO:0000259" key="1">
    <source>
        <dbReference type="Pfam" id="PF00248"/>
    </source>
</evidence>
<keyword evidence="3" id="KW-1185">Reference proteome</keyword>
<name>A0AAD9DGL3_9STRA</name>
<dbReference type="AlphaFoldDB" id="A0AAD9DGL3"/>
<dbReference type="Gene3D" id="3.20.20.100">
    <property type="entry name" value="NADP-dependent oxidoreductase domain"/>
    <property type="match status" value="1"/>
</dbReference>
<reference evidence="2" key="1">
    <citation type="submission" date="2023-06" db="EMBL/GenBank/DDBJ databases">
        <title>Survivors Of The Sea: Transcriptome response of Skeletonema marinoi to long-term dormancy.</title>
        <authorList>
            <person name="Pinder M.I.M."/>
            <person name="Kourtchenko O."/>
            <person name="Robertson E.K."/>
            <person name="Larsson T."/>
            <person name="Maumus F."/>
            <person name="Osuna-Cruz C.M."/>
            <person name="Vancaester E."/>
            <person name="Stenow R."/>
            <person name="Vandepoele K."/>
            <person name="Ploug H."/>
            <person name="Bruchert V."/>
            <person name="Godhe A."/>
            <person name="Topel M."/>
        </authorList>
    </citation>
    <scope>NUCLEOTIDE SEQUENCE</scope>
    <source>
        <strain evidence="2">R05AC</strain>
    </source>
</reference>
<protein>
    <recommendedName>
        <fullName evidence="1">NADP-dependent oxidoreductase domain-containing protein</fullName>
    </recommendedName>
</protein>
<dbReference type="Proteomes" id="UP001224775">
    <property type="component" value="Unassembled WGS sequence"/>
</dbReference>
<sequence length="316" mass="35636">MIALEKQRLQNLVLRTKIRHEAEENFYKVLHQNTPKSVLRSCNFMVNLEVPAILSTEQQKHSGVDEEQPTQSFGNGWMVRESVDCEHSPYHLDVLDSLFEMKREGLIQSISTQNFPPSLLRSALSCGFEIQSNSIVGNLMNTHNLRSDSELGILCSEQELSRHISAPLGGGLFTDSISQSSKKKIEALFGMCCRDKSSVVSTSQKWAKFQSIKNTLHELSQKYQVSCESISLRWLLQMNEEAGDSIIVGSRLGMDLREQQGGSPYNRQSDLREVFTFALEDDDMELLGELSGQSSSQDFPPEGDHQIDFSNKALWI</sequence>